<name>A0A2T5JAY3_9SPHI</name>
<evidence type="ECO:0000313" key="3">
    <source>
        <dbReference type="EMBL" id="PTQ97939.1"/>
    </source>
</evidence>
<evidence type="ECO:0000256" key="1">
    <source>
        <dbReference type="SAM" id="SignalP"/>
    </source>
</evidence>
<feature type="chain" id="PRO_5015638408" description="DUF6438 domain-containing protein" evidence="1">
    <location>
        <begin position="23"/>
        <end position="370"/>
    </location>
</feature>
<reference evidence="3 4" key="1">
    <citation type="submission" date="2018-04" db="EMBL/GenBank/DDBJ databases">
        <title>Genomic Encyclopedia of Archaeal and Bacterial Type Strains, Phase II (KMG-II): from individual species to whole genera.</title>
        <authorList>
            <person name="Goeker M."/>
        </authorList>
    </citation>
    <scope>NUCLEOTIDE SEQUENCE [LARGE SCALE GENOMIC DNA]</scope>
    <source>
        <strain evidence="3 4">DSM 26809</strain>
    </source>
</reference>
<evidence type="ECO:0000259" key="2">
    <source>
        <dbReference type="Pfam" id="PF20033"/>
    </source>
</evidence>
<evidence type="ECO:0000313" key="4">
    <source>
        <dbReference type="Proteomes" id="UP000244168"/>
    </source>
</evidence>
<keyword evidence="4" id="KW-1185">Reference proteome</keyword>
<comment type="caution">
    <text evidence="3">The sequence shown here is derived from an EMBL/GenBank/DDBJ whole genome shotgun (WGS) entry which is preliminary data.</text>
</comment>
<protein>
    <recommendedName>
        <fullName evidence="2">DUF6438 domain-containing protein</fullName>
    </recommendedName>
</protein>
<dbReference type="AlphaFoldDB" id="A0A2T5JAY3"/>
<feature type="signal peptide" evidence="1">
    <location>
        <begin position="1"/>
        <end position="22"/>
    </location>
</feature>
<proteinExistence type="predicted"/>
<dbReference type="Pfam" id="PF20033">
    <property type="entry name" value="DUF6438"/>
    <property type="match status" value="1"/>
</dbReference>
<feature type="domain" description="DUF6438" evidence="2">
    <location>
        <begin position="145"/>
        <end position="252"/>
    </location>
</feature>
<sequence length="370" mass="42353">MKSWPLLLFLLSVLSACNSRTAENQKNIVGTWERVGVKAKSTSKGIIILPPFDASMSGMGFNRNGTFESKDGSFLSRKSNSFIWFSSNYKITSTDISFLDLKSKSWQSYPIKKLTPDLLILDYGDRSIYYKKFKAPEKPLLLFDTVILSRSGCYGACPILSLLVSRKGDVKFNGVDHTVKTGYYSSSVDPKIFAQIQHQFLLVNLNKLKDSYSFGADLETITVSFVKNGRICKSVSDNGYESPPPFRWAYLLLTLLPDKLSLTPANYPNYLKRYTNYQYSSFVKDQHAFDLLRSEHFLLMQYLGTGKTTSRSFKYSYQLSFGKGEPKIPTDGRFYRLQDPSSKRYVTIDIGFNFITTNIHREWRELTEYD</sequence>
<dbReference type="PROSITE" id="PS51257">
    <property type="entry name" value="PROKAR_LIPOPROTEIN"/>
    <property type="match status" value="1"/>
</dbReference>
<dbReference type="EMBL" id="QAOQ01000003">
    <property type="protein sequence ID" value="PTQ97939.1"/>
    <property type="molecule type" value="Genomic_DNA"/>
</dbReference>
<accession>A0A2T5JAY3</accession>
<keyword evidence="1" id="KW-0732">Signal</keyword>
<dbReference type="Proteomes" id="UP000244168">
    <property type="component" value="Unassembled WGS sequence"/>
</dbReference>
<organism evidence="3 4">
    <name type="scientific">Mucilaginibacter yixingensis</name>
    <dbReference type="NCBI Taxonomy" id="1295612"/>
    <lineage>
        <taxon>Bacteria</taxon>
        <taxon>Pseudomonadati</taxon>
        <taxon>Bacteroidota</taxon>
        <taxon>Sphingobacteriia</taxon>
        <taxon>Sphingobacteriales</taxon>
        <taxon>Sphingobacteriaceae</taxon>
        <taxon>Mucilaginibacter</taxon>
    </lineage>
</organism>
<dbReference type="InterPro" id="IPR045497">
    <property type="entry name" value="DUF6438"/>
</dbReference>
<gene>
    <name evidence="3" type="ORF">C8P68_10398</name>
</gene>